<dbReference type="HOGENOM" id="CLU_049065_0_0_1"/>
<dbReference type="PROSITE" id="PS50088">
    <property type="entry name" value="ANK_REPEAT"/>
    <property type="match status" value="1"/>
</dbReference>
<dbReference type="SUPFAM" id="SSF48403">
    <property type="entry name" value="Ankyrin repeat"/>
    <property type="match status" value="1"/>
</dbReference>
<dbReference type="VEuPathDB" id="MicrosporidiaDB:M896_030140"/>
<evidence type="ECO:0000313" key="3">
    <source>
        <dbReference type="Proteomes" id="UP000031056"/>
    </source>
</evidence>
<reference evidence="2 3" key="1">
    <citation type="journal article" date="2014" name="MBio">
        <title>The Ordospora colligata genome; evolution of extreme reduction in microsporidia and host-to-parasite horizontal gene transfer.</title>
        <authorList>
            <person name="Pombert J.-F."/>
            <person name="Haag K.L."/>
            <person name="Beidas S."/>
            <person name="Ebert D."/>
            <person name="Keeling P.J."/>
        </authorList>
    </citation>
    <scope>NUCLEOTIDE SEQUENCE [LARGE SCALE GENOMIC DNA]</scope>
    <source>
        <strain evidence="2 3">OC4</strain>
    </source>
</reference>
<dbReference type="InParanoid" id="A0A0B2UL52"/>
<dbReference type="STRING" id="1354746.A0A0B2UL52"/>
<dbReference type="Gene3D" id="1.25.40.20">
    <property type="entry name" value="Ankyrin repeat-containing domain"/>
    <property type="match status" value="1"/>
</dbReference>
<dbReference type="GeneID" id="26261298"/>
<dbReference type="OrthoDB" id="194358at2759"/>
<protein>
    <submittedName>
        <fullName evidence="2">Ankyrin-like protein</fullName>
    </submittedName>
</protein>
<dbReference type="AlphaFoldDB" id="A0A0B2UL52"/>
<evidence type="ECO:0000313" key="2">
    <source>
        <dbReference type="EMBL" id="KHN70029.1"/>
    </source>
</evidence>
<evidence type="ECO:0000256" key="1">
    <source>
        <dbReference type="PROSITE-ProRule" id="PRU00023"/>
    </source>
</evidence>
<keyword evidence="1" id="KW-0040">ANK repeat</keyword>
<dbReference type="EMBL" id="JOKQ01000003">
    <property type="protein sequence ID" value="KHN70029.1"/>
    <property type="molecule type" value="Genomic_DNA"/>
</dbReference>
<dbReference type="Pfam" id="PF12796">
    <property type="entry name" value="Ank_2"/>
    <property type="match status" value="1"/>
</dbReference>
<dbReference type="InterPro" id="IPR002110">
    <property type="entry name" value="Ankyrin_rpt"/>
</dbReference>
<dbReference type="RefSeq" id="XP_014564071.1">
    <property type="nucleotide sequence ID" value="XM_014708585.1"/>
</dbReference>
<accession>A0A0B2UL52</accession>
<dbReference type="Proteomes" id="UP000031056">
    <property type="component" value="Unassembled WGS sequence"/>
</dbReference>
<name>A0A0B2UL52_9MICR</name>
<organism evidence="2 3">
    <name type="scientific">Ordospora colligata OC4</name>
    <dbReference type="NCBI Taxonomy" id="1354746"/>
    <lineage>
        <taxon>Eukaryota</taxon>
        <taxon>Fungi</taxon>
        <taxon>Fungi incertae sedis</taxon>
        <taxon>Microsporidia</taxon>
        <taxon>Ordosporidae</taxon>
        <taxon>Ordospora</taxon>
    </lineage>
</organism>
<gene>
    <name evidence="2" type="ORF">M896_030140</name>
</gene>
<comment type="caution">
    <text evidence="2">The sequence shown here is derived from an EMBL/GenBank/DDBJ whole genome shotgun (WGS) entry which is preliminary data.</text>
</comment>
<sequence>MKAEQLSNMSRRRKEYHEFILSDTNYTNQRLCLMNLRTLSQSYRQTGLSSNEVSDPSTKVIYKSPRGNAVFGYKLNLIKLALIDGRSFKPNVEVKRQCYNQANIVLLLAMIKNKPDLVYSILSGGFPSSINSSIFGNALSPTYFHLACAMSNEVLSVFMNFSPNYELCWNGLTPQMIASFDGKTLDTKQTFNFVTMRQYGLLNAYRGIEVVKAADKPLFLVDFLCMSDDIAAAKKVLDRNPELAKASRLCYLVQNNIEFVFLFSRYQTSITQEINGMSALHVKSIDGDIEQIIAFLALECNINAVDYLGNTAMHYCASHDHFDCLEILIRLGGNRSMVNRDGISTDDILAAKNIILDINDVDVELTEAIFQLLEHSENLWYYLSIVRRIRYNKSHTIVKKNRFTITSLLNLPHKIDYTEAMIHKISQVKEIGLETHSPCKTLELFMKYVRNV</sequence>
<proteinExistence type="predicted"/>
<dbReference type="InterPro" id="IPR036770">
    <property type="entry name" value="Ankyrin_rpt-contain_sf"/>
</dbReference>
<keyword evidence="3" id="KW-1185">Reference proteome</keyword>
<dbReference type="SMART" id="SM00248">
    <property type="entry name" value="ANK"/>
    <property type="match status" value="3"/>
</dbReference>
<feature type="repeat" description="ANK" evidence="1">
    <location>
        <begin position="308"/>
        <end position="340"/>
    </location>
</feature>